<comment type="similarity">
    <text evidence="1">Belongs to the complex I 24 kDa subunit family.</text>
</comment>
<dbReference type="GO" id="GO:0046872">
    <property type="term" value="F:metal ion binding"/>
    <property type="evidence" value="ECO:0007669"/>
    <property type="project" value="UniProtKB-KW"/>
</dbReference>
<gene>
    <name evidence="8" type="ORF">TPL01_33230</name>
</gene>
<evidence type="ECO:0000256" key="4">
    <source>
        <dbReference type="ARBA" id="ARBA00023004"/>
    </source>
</evidence>
<dbReference type="PIRSF" id="PIRSF000216">
    <property type="entry name" value="NADH_DH_24kDa"/>
    <property type="match status" value="1"/>
</dbReference>
<dbReference type="AlphaFoldDB" id="A0A512LCI3"/>
<comment type="caution">
    <text evidence="8">The sequence shown here is derived from an EMBL/GenBank/DDBJ whole genome shotgun (WGS) entry which is preliminary data.</text>
</comment>
<dbReference type="InterPro" id="IPR002023">
    <property type="entry name" value="NuoE-like"/>
</dbReference>
<accession>A0A512LCI3</accession>
<sequence>MTEESARSTDQAGLMPALHRLQDQLGYLPDHAIAQLAQAHNVSRAEVIGVIGFYHDFRRTPPGRRRLQVCRAESCQAMGSERLAAHICRQLGVDFGATTADGAVTLEAAYCLGNCACSPAIMLDGKLYGRVTAERLDALLTEEQPA</sequence>
<dbReference type="Pfam" id="PF01257">
    <property type="entry name" value="2Fe-2S_thioredx"/>
    <property type="match status" value="1"/>
</dbReference>
<feature type="binding site" evidence="7">
    <location>
        <position position="115"/>
    </location>
    <ligand>
        <name>[2Fe-2S] cluster</name>
        <dbReference type="ChEBI" id="CHEBI:190135"/>
    </ligand>
</feature>
<dbReference type="EMBL" id="BKAD01000056">
    <property type="protein sequence ID" value="GEP32185.1"/>
    <property type="molecule type" value="Genomic_DNA"/>
</dbReference>
<comment type="cofactor">
    <cofactor evidence="6">
        <name>[2Fe-2S] cluster</name>
        <dbReference type="ChEBI" id="CHEBI:190135"/>
    </cofactor>
</comment>
<evidence type="ECO:0000256" key="1">
    <source>
        <dbReference type="ARBA" id="ARBA00010643"/>
    </source>
</evidence>
<dbReference type="CDD" id="cd03081">
    <property type="entry name" value="TRX_Fd_NuoE_FDH_gamma"/>
    <property type="match status" value="1"/>
</dbReference>
<organism evidence="8 9">
    <name type="scientific">Sulfuriferula plumbiphila</name>
    <dbReference type="NCBI Taxonomy" id="171865"/>
    <lineage>
        <taxon>Bacteria</taxon>
        <taxon>Pseudomonadati</taxon>
        <taxon>Pseudomonadota</taxon>
        <taxon>Betaproteobacteria</taxon>
        <taxon>Nitrosomonadales</taxon>
        <taxon>Sulfuricellaceae</taxon>
        <taxon>Sulfuriferula</taxon>
    </lineage>
</organism>
<dbReference type="SUPFAM" id="SSF52833">
    <property type="entry name" value="Thioredoxin-like"/>
    <property type="match status" value="1"/>
</dbReference>
<feature type="binding site" evidence="7">
    <location>
        <position position="111"/>
    </location>
    <ligand>
        <name>[2Fe-2S] cluster</name>
        <dbReference type="ChEBI" id="CHEBI:190135"/>
    </ligand>
</feature>
<keyword evidence="4 7" id="KW-0408">Iron</keyword>
<feature type="binding site" evidence="7">
    <location>
        <position position="70"/>
    </location>
    <ligand>
        <name>[2Fe-2S] cluster</name>
        <dbReference type="ChEBI" id="CHEBI:190135"/>
    </ligand>
</feature>
<evidence type="ECO:0000256" key="2">
    <source>
        <dbReference type="ARBA" id="ARBA00022714"/>
    </source>
</evidence>
<dbReference type="Proteomes" id="UP000321337">
    <property type="component" value="Unassembled WGS sequence"/>
</dbReference>
<dbReference type="PANTHER" id="PTHR10371:SF3">
    <property type="entry name" value="NADH DEHYDROGENASE [UBIQUINONE] FLAVOPROTEIN 2, MITOCHONDRIAL"/>
    <property type="match status" value="1"/>
</dbReference>
<feature type="binding site" evidence="7">
    <location>
        <position position="75"/>
    </location>
    <ligand>
        <name>[2Fe-2S] cluster</name>
        <dbReference type="ChEBI" id="CHEBI:190135"/>
    </ligand>
</feature>
<proteinExistence type="inferred from homology"/>
<dbReference type="InterPro" id="IPR036249">
    <property type="entry name" value="Thioredoxin-like_sf"/>
</dbReference>
<reference evidence="8 9" key="1">
    <citation type="submission" date="2019-07" db="EMBL/GenBank/DDBJ databases">
        <title>Whole genome shotgun sequence of Thiobacillus plumbophilus NBRC 107929.</title>
        <authorList>
            <person name="Hosoyama A."/>
            <person name="Uohara A."/>
            <person name="Ohji S."/>
            <person name="Ichikawa N."/>
        </authorList>
    </citation>
    <scope>NUCLEOTIDE SEQUENCE [LARGE SCALE GENOMIC DNA]</scope>
    <source>
        <strain evidence="8 9">NBRC 107929</strain>
    </source>
</reference>
<dbReference type="RefSeq" id="WP_147075123.1">
    <property type="nucleotide sequence ID" value="NZ_AP021884.1"/>
</dbReference>
<name>A0A512LCI3_9PROT</name>
<keyword evidence="3 7" id="KW-0479">Metal-binding</keyword>
<evidence type="ECO:0000256" key="7">
    <source>
        <dbReference type="PIRSR" id="PIRSR000216-1"/>
    </source>
</evidence>
<evidence type="ECO:0000256" key="5">
    <source>
        <dbReference type="ARBA" id="ARBA00023014"/>
    </source>
</evidence>
<dbReference type="GO" id="GO:0003954">
    <property type="term" value="F:NADH dehydrogenase activity"/>
    <property type="evidence" value="ECO:0007669"/>
    <property type="project" value="TreeGrafter"/>
</dbReference>
<keyword evidence="9" id="KW-1185">Reference proteome</keyword>
<dbReference type="InterPro" id="IPR041921">
    <property type="entry name" value="NuoE_N"/>
</dbReference>
<dbReference type="Gene3D" id="3.40.30.10">
    <property type="entry name" value="Glutaredoxin"/>
    <property type="match status" value="1"/>
</dbReference>
<evidence type="ECO:0000313" key="8">
    <source>
        <dbReference type="EMBL" id="GEP32185.1"/>
    </source>
</evidence>
<comment type="cofactor">
    <cofactor evidence="7">
        <name>[2Fe-2S] cluster</name>
        <dbReference type="ChEBI" id="CHEBI:190135"/>
    </cofactor>
    <text evidence="7">Binds 1 [2Fe-2S] cluster.</text>
</comment>
<keyword evidence="2 7" id="KW-0001">2Fe-2S</keyword>
<keyword evidence="5 7" id="KW-0411">Iron-sulfur</keyword>
<dbReference type="Gene3D" id="1.10.10.1590">
    <property type="entry name" value="NADH-quinone oxidoreductase subunit E"/>
    <property type="match status" value="1"/>
</dbReference>
<evidence type="ECO:0000313" key="9">
    <source>
        <dbReference type="Proteomes" id="UP000321337"/>
    </source>
</evidence>
<protein>
    <submittedName>
        <fullName evidence="8">Formate dehydrogenase subunit gamma</fullName>
    </submittedName>
</protein>
<evidence type="ECO:0000256" key="3">
    <source>
        <dbReference type="ARBA" id="ARBA00022723"/>
    </source>
</evidence>
<dbReference type="PANTHER" id="PTHR10371">
    <property type="entry name" value="NADH DEHYDROGENASE UBIQUINONE FLAVOPROTEIN 2, MITOCHONDRIAL"/>
    <property type="match status" value="1"/>
</dbReference>
<dbReference type="GO" id="GO:0051537">
    <property type="term" value="F:2 iron, 2 sulfur cluster binding"/>
    <property type="evidence" value="ECO:0007669"/>
    <property type="project" value="UniProtKB-KW"/>
</dbReference>
<dbReference type="NCBIfam" id="NF004638">
    <property type="entry name" value="PRK05988.1"/>
    <property type="match status" value="1"/>
</dbReference>
<evidence type="ECO:0000256" key="6">
    <source>
        <dbReference type="ARBA" id="ARBA00034078"/>
    </source>
</evidence>
<dbReference type="OrthoDB" id="9807941at2"/>